<proteinExistence type="predicted"/>
<sequence length="37" mass="4362">MTLLFYLSLFQATTAQSCFQDASVPWKINLQKNHFLR</sequence>
<reference evidence="1" key="1">
    <citation type="submission" date="2018-05" db="EMBL/GenBank/DDBJ databases">
        <authorList>
            <person name="Lanie J.A."/>
            <person name="Ng W.-L."/>
            <person name="Kazmierczak K.M."/>
            <person name="Andrzejewski T.M."/>
            <person name="Davidsen T.M."/>
            <person name="Wayne K.J."/>
            <person name="Tettelin H."/>
            <person name="Glass J.I."/>
            <person name="Rusch D."/>
            <person name="Podicherti R."/>
            <person name="Tsui H.-C.T."/>
            <person name="Winkler M.E."/>
        </authorList>
    </citation>
    <scope>NUCLEOTIDE SEQUENCE</scope>
</reference>
<gene>
    <name evidence="1" type="ORF">METZ01_LOCUS146450</name>
</gene>
<evidence type="ECO:0000313" key="1">
    <source>
        <dbReference type="EMBL" id="SVA93596.1"/>
    </source>
</evidence>
<organism evidence="1">
    <name type="scientific">marine metagenome</name>
    <dbReference type="NCBI Taxonomy" id="408172"/>
    <lineage>
        <taxon>unclassified sequences</taxon>
        <taxon>metagenomes</taxon>
        <taxon>ecological metagenomes</taxon>
    </lineage>
</organism>
<dbReference type="EMBL" id="UINC01022939">
    <property type="protein sequence ID" value="SVA93596.1"/>
    <property type="molecule type" value="Genomic_DNA"/>
</dbReference>
<dbReference type="AlphaFoldDB" id="A0A381ZWF1"/>
<accession>A0A381ZWF1</accession>
<protein>
    <submittedName>
        <fullName evidence="1">Uncharacterized protein</fullName>
    </submittedName>
</protein>
<name>A0A381ZWF1_9ZZZZ</name>